<evidence type="ECO:0000256" key="9">
    <source>
        <dbReference type="ARBA" id="ARBA00022932"/>
    </source>
</evidence>
<dbReference type="Pfam" id="PF22608">
    <property type="entry name" value="DNAX_ATPase_lid"/>
    <property type="match status" value="1"/>
</dbReference>
<dbReference type="SUPFAM" id="SSF48019">
    <property type="entry name" value="post-AAA+ oligomerization domain-like"/>
    <property type="match status" value="1"/>
</dbReference>
<feature type="region of interest" description="Disordered" evidence="12">
    <location>
        <begin position="387"/>
        <end position="419"/>
    </location>
</feature>
<dbReference type="NCBIfam" id="NF004046">
    <property type="entry name" value="PRK05563.1"/>
    <property type="match status" value="1"/>
</dbReference>
<dbReference type="Pfam" id="PF12169">
    <property type="entry name" value="DNA_pol3_gamma3"/>
    <property type="match status" value="1"/>
</dbReference>
<dbReference type="InterPro" id="IPR050238">
    <property type="entry name" value="DNA_Rep/Repair_Clamp_Loader"/>
</dbReference>
<dbReference type="GO" id="GO:0005524">
    <property type="term" value="F:ATP binding"/>
    <property type="evidence" value="ECO:0007669"/>
    <property type="project" value="UniProtKB-KW"/>
</dbReference>
<comment type="catalytic activity">
    <reaction evidence="10 11">
        <text>DNA(n) + a 2'-deoxyribonucleoside 5'-triphosphate = DNA(n+1) + diphosphate</text>
        <dbReference type="Rhea" id="RHEA:22508"/>
        <dbReference type="Rhea" id="RHEA-COMP:17339"/>
        <dbReference type="Rhea" id="RHEA-COMP:17340"/>
        <dbReference type="ChEBI" id="CHEBI:33019"/>
        <dbReference type="ChEBI" id="CHEBI:61560"/>
        <dbReference type="ChEBI" id="CHEBI:173112"/>
        <dbReference type="EC" id="2.7.7.7"/>
    </reaction>
</comment>
<dbReference type="PANTHER" id="PTHR11669:SF0">
    <property type="entry name" value="PROTEIN STICHEL-LIKE 2"/>
    <property type="match status" value="1"/>
</dbReference>
<keyword evidence="15" id="KW-1185">Reference proteome</keyword>
<gene>
    <name evidence="14" type="primary">dnaX_2</name>
    <name evidence="11" type="synonym">dnaX</name>
    <name evidence="14" type="ORF">Pla144_50750</name>
</gene>
<dbReference type="Gene3D" id="1.10.8.60">
    <property type="match status" value="1"/>
</dbReference>
<evidence type="ECO:0000256" key="7">
    <source>
        <dbReference type="ARBA" id="ARBA00022833"/>
    </source>
</evidence>
<evidence type="ECO:0000259" key="13">
    <source>
        <dbReference type="SMART" id="SM00382"/>
    </source>
</evidence>
<evidence type="ECO:0000256" key="5">
    <source>
        <dbReference type="ARBA" id="ARBA00022723"/>
    </source>
</evidence>
<dbReference type="EC" id="2.7.7.7" evidence="11"/>
<sequence length="578" mass="62915">MTEEDRSTTTGADYVVVARRYRPQGFDELIGQQHVSQALKRAISSDRVGHAYLFTGARGVGKTSAARILAKALNCEQGPTPQPCNECEICQSIAAGDDVDVLEIDGASNRGIDEIRQLRQNVAVRPSRARLKVYIIDEVHMLTKEAFNALLKTLEEPPEHVKFIFATTEANKIPITILSRCQRFDFAGIESTAIQKRLAQIAEAEGVSAEPDALQILAMRAAGSMRDSQSLLEQLLSGGGNTITAADVTEMLGIAPAARLSQLVLPLVNRDAATALSELDAALAEGAEVSQLIDQLLGYFRDVMTQAVGCDESRLLYALPGQRQEVREIAQQLGVHTLLAIVQVLDQTAARMRVSTHARTLAEMAVVRVCQLDNLDELAMLLEQLRESPTNSREAPPAIKKNGPPSQLRSTRPAPIVRDPVSPRTIQAAPEPTTGVAIETASPAPTLALTAENVEQIWKQALDSLNGMVADHASHVDEVAVDAEGRMVITFSESFYRDSCERPSNRSRLESALVEVCGRKVPLMLQAAKRDESASTAPAAPPSRRQQQMELVSQPFVKKAIELFDGDTQRIKYIPPVQ</sequence>
<dbReference type="FunFam" id="1.10.8.60:FF:000013">
    <property type="entry name" value="DNA polymerase III subunit gamma/tau"/>
    <property type="match status" value="1"/>
</dbReference>
<keyword evidence="4 11" id="KW-0235">DNA replication</keyword>
<dbReference type="CDD" id="cd00009">
    <property type="entry name" value="AAA"/>
    <property type="match status" value="1"/>
</dbReference>
<keyword evidence="8 11" id="KW-0067">ATP-binding</keyword>
<protein>
    <recommendedName>
        <fullName evidence="11">DNA polymerase III subunit gamma/tau</fullName>
        <ecNumber evidence="11">2.7.7.7</ecNumber>
    </recommendedName>
</protein>
<dbReference type="InterPro" id="IPR003593">
    <property type="entry name" value="AAA+_ATPase"/>
</dbReference>
<dbReference type="Pfam" id="PF13177">
    <property type="entry name" value="DNA_pol3_delta2"/>
    <property type="match status" value="1"/>
</dbReference>
<comment type="similarity">
    <text evidence="1 11">Belongs to the DnaX/STICHEL family.</text>
</comment>
<keyword evidence="6 11" id="KW-0547">Nucleotide-binding</keyword>
<keyword evidence="9 11" id="KW-0239">DNA-directed DNA polymerase</keyword>
<dbReference type="AlphaFoldDB" id="A0A5C6C0V9"/>
<dbReference type="GO" id="GO:0003887">
    <property type="term" value="F:DNA-directed DNA polymerase activity"/>
    <property type="evidence" value="ECO:0007669"/>
    <property type="project" value="UniProtKB-KW"/>
</dbReference>
<dbReference type="GO" id="GO:0009360">
    <property type="term" value="C:DNA polymerase III complex"/>
    <property type="evidence" value="ECO:0007669"/>
    <property type="project" value="InterPro"/>
</dbReference>
<evidence type="ECO:0000256" key="1">
    <source>
        <dbReference type="ARBA" id="ARBA00006360"/>
    </source>
</evidence>
<dbReference type="Gene3D" id="1.20.272.10">
    <property type="match status" value="1"/>
</dbReference>
<evidence type="ECO:0000256" key="8">
    <source>
        <dbReference type="ARBA" id="ARBA00022840"/>
    </source>
</evidence>
<dbReference type="GO" id="GO:0003677">
    <property type="term" value="F:DNA binding"/>
    <property type="evidence" value="ECO:0007669"/>
    <property type="project" value="InterPro"/>
</dbReference>
<evidence type="ECO:0000256" key="10">
    <source>
        <dbReference type="ARBA" id="ARBA00049244"/>
    </source>
</evidence>
<dbReference type="InterPro" id="IPR001270">
    <property type="entry name" value="ClpA/B"/>
</dbReference>
<comment type="caution">
    <text evidence="14">The sequence shown here is derived from an EMBL/GenBank/DDBJ whole genome shotgun (WGS) entry which is preliminary data.</text>
</comment>
<feature type="domain" description="AAA+ ATPase" evidence="13">
    <location>
        <begin position="48"/>
        <end position="190"/>
    </location>
</feature>
<evidence type="ECO:0000256" key="3">
    <source>
        <dbReference type="ARBA" id="ARBA00022695"/>
    </source>
</evidence>
<organism evidence="14 15">
    <name type="scientific">Bythopirellula polymerisocia</name>
    <dbReference type="NCBI Taxonomy" id="2528003"/>
    <lineage>
        <taxon>Bacteria</taxon>
        <taxon>Pseudomonadati</taxon>
        <taxon>Planctomycetota</taxon>
        <taxon>Planctomycetia</taxon>
        <taxon>Pirellulales</taxon>
        <taxon>Lacipirellulaceae</taxon>
        <taxon>Bythopirellula</taxon>
    </lineage>
</organism>
<evidence type="ECO:0000313" key="15">
    <source>
        <dbReference type="Proteomes" id="UP000318437"/>
    </source>
</evidence>
<keyword evidence="5" id="KW-0479">Metal-binding</keyword>
<dbReference type="InterPro" id="IPR022754">
    <property type="entry name" value="DNA_pol_III_gamma-3"/>
</dbReference>
<dbReference type="GO" id="GO:0006261">
    <property type="term" value="P:DNA-templated DNA replication"/>
    <property type="evidence" value="ECO:0007669"/>
    <property type="project" value="TreeGrafter"/>
</dbReference>
<comment type="function">
    <text evidence="11">DNA polymerase III is a complex, multichain enzyme responsible for most of the replicative synthesis in bacteria. This DNA polymerase also exhibits 3' to 5' exonuclease activity.</text>
</comment>
<evidence type="ECO:0000256" key="12">
    <source>
        <dbReference type="SAM" id="MobiDB-lite"/>
    </source>
</evidence>
<dbReference type="EMBL" id="SJPS01000020">
    <property type="protein sequence ID" value="TWU17607.1"/>
    <property type="molecule type" value="Genomic_DNA"/>
</dbReference>
<evidence type="ECO:0000256" key="4">
    <source>
        <dbReference type="ARBA" id="ARBA00022705"/>
    </source>
</evidence>
<proteinExistence type="inferred from homology"/>
<evidence type="ECO:0000313" key="14">
    <source>
        <dbReference type="EMBL" id="TWU17607.1"/>
    </source>
</evidence>
<evidence type="ECO:0000256" key="11">
    <source>
        <dbReference type="RuleBase" id="RU364063"/>
    </source>
</evidence>
<dbReference type="InterPro" id="IPR027417">
    <property type="entry name" value="P-loop_NTPase"/>
</dbReference>
<dbReference type="InterPro" id="IPR045085">
    <property type="entry name" value="HLD_clamp_pol_III_gamma_tau"/>
</dbReference>
<dbReference type="InterPro" id="IPR008921">
    <property type="entry name" value="DNA_pol3_clamp-load_cplx_C"/>
</dbReference>
<evidence type="ECO:0000256" key="6">
    <source>
        <dbReference type="ARBA" id="ARBA00022741"/>
    </source>
</evidence>
<evidence type="ECO:0000256" key="2">
    <source>
        <dbReference type="ARBA" id="ARBA00022679"/>
    </source>
</evidence>
<dbReference type="SMART" id="SM00382">
    <property type="entry name" value="AAA"/>
    <property type="match status" value="1"/>
</dbReference>
<dbReference type="PANTHER" id="PTHR11669">
    <property type="entry name" value="REPLICATION FACTOR C / DNA POLYMERASE III GAMMA-TAU SUBUNIT"/>
    <property type="match status" value="1"/>
</dbReference>
<feature type="region of interest" description="Disordered" evidence="12">
    <location>
        <begin position="528"/>
        <end position="549"/>
    </location>
</feature>
<dbReference type="CDD" id="cd18137">
    <property type="entry name" value="HLD_clamp_pol_III_gamma_tau"/>
    <property type="match status" value="1"/>
</dbReference>
<keyword evidence="7" id="KW-0862">Zinc</keyword>
<name>A0A5C6C0V9_9BACT</name>
<dbReference type="RefSeq" id="WP_146453267.1">
    <property type="nucleotide sequence ID" value="NZ_SJPS01000020.1"/>
</dbReference>
<comment type="subunit">
    <text evidence="11">DNA polymerase III contains a core (composed of alpha, epsilon and theta chains) that associates with a tau subunit. This core dimerizes to form the POLIII' complex. PolIII' associates with the gamma complex (composed of gamma, delta, delta', psi and chi chains) and with the beta chain to form the complete DNA polymerase III complex.</text>
</comment>
<keyword evidence="2 11" id="KW-0808">Transferase</keyword>
<dbReference type="FunFam" id="3.40.50.300:FF:000014">
    <property type="entry name" value="DNA polymerase III subunit gamma/tau"/>
    <property type="match status" value="1"/>
</dbReference>
<dbReference type="InterPro" id="IPR012763">
    <property type="entry name" value="DNA_pol_III_sug/sutau_N"/>
</dbReference>
<dbReference type="SUPFAM" id="SSF52540">
    <property type="entry name" value="P-loop containing nucleoside triphosphate hydrolases"/>
    <property type="match status" value="1"/>
</dbReference>
<keyword evidence="3 11" id="KW-0548">Nucleotidyltransferase</keyword>
<dbReference type="PRINTS" id="PR00300">
    <property type="entry name" value="CLPPROTEASEA"/>
</dbReference>
<reference evidence="14 15" key="1">
    <citation type="submission" date="2019-02" db="EMBL/GenBank/DDBJ databases">
        <title>Deep-cultivation of Planctomycetes and their phenomic and genomic characterization uncovers novel biology.</title>
        <authorList>
            <person name="Wiegand S."/>
            <person name="Jogler M."/>
            <person name="Boedeker C."/>
            <person name="Pinto D."/>
            <person name="Vollmers J."/>
            <person name="Rivas-Marin E."/>
            <person name="Kohn T."/>
            <person name="Peeters S.H."/>
            <person name="Heuer A."/>
            <person name="Rast P."/>
            <person name="Oberbeckmann S."/>
            <person name="Bunk B."/>
            <person name="Jeske O."/>
            <person name="Meyerdierks A."/>
            <person name="Storesund J.E."/>
            <person name="Kallscheuer N."/>
            <person name="Luecker S."/>
            <person name="Lage O.M."/>
            <person name="Pohl T."/>
            <person name="Merkel B.J."/>
            <person name="Hornburger P."/>
            <person name="Mueller R.-W."/>
            <person name="Bruemmer F."/>
            <person name="Labrenz M."/>
            <person name="Spormann A.M."/>
            <person name="Op Den Camp H."/>
            <person name="Overmann J."/>
            <person name="Amann R."/>
            <person name="Jetten M.S.M."/>
            <person name="Mascher T."/>
            <person name="Medema M.H."/>
            <person name="Devos D.P."/>
            <person name="Kaster A.-K."/>
            <person name="Ovreas L."/>
            <person name="Rohde M."/>
            <person name="Galperin M.Y."/>
            <person name="Jogler C."/>
        </authorList>
    </citation>
    <scope>NUCLEOTIDE SEQUENCE [LARGE SCALE GENOMIC DNA]</scope>
    <source>
        <strain evidence="14 15">Pla144</strain>
    </source>
</reference>
<dbReference type="OrthoDB" id="9810148at2"/>
<accession>A0A5C6C0V9</accession>
<dbReference type="GO" id="GO:0046872">
    <property type="term" value="F:metal ion binding"/>
    <property type="evidence" value="ECO:0007669"/>
    <property type="project" value="UniProtKB-KW"/>
</dbReference>
<dbReference type="Gene3D" id="3.40.50.300">
    <property type="entry name" value="P-loop containing nucleotide triphosphate hydrolases"/>
    <property type="match status" value="1"/>
</dbReference>
<dbReference type="NCBIfam" id="TIGR02397">
    <property type="entry name" value="dnaX_nterm"/>
    <property type="match status" value="1"/>
</dbReference>
<dbReference type="Proteomes" id="UP000318437">
    <property type="component" value="Unassembled WGS sequence"/>
</dbReference>